<keyword evidence="2" id="KW-1133">Transmembrane helix</keyword>
<dbReference type="AlphaFoldDB" id="A0A1H2JYH3"/>
<sequence>MTDETITQLRGAAATTEPPAPFDLDAAVRGGRARVRRRRRTGAGVVAAAVAVAAGLALPSSPASVFDGEAARQPRTEDVPQPVVAPVVADDPMKSAVWAAVDEALPPDVEPVADIVGDPVEPSLALQLRRGDQRFAATVIVHEDPAEAFRPCSEPTPELGVTVAPWPCVEGEDDAGRWRVQADVLGGGTGLVSLVDGTNGVLVTWDVLEGVTLTRDEGTALAEAALSVAAEGTIAWSTGVDLEATEAGWDELRSAVEAELDRGALTELSPPDFAIEDTGRGQVIGRYVLPDGVEVEVEVWQRAAPYDAVCLTVTNACSPLPGQSVETGQDERSGQEVSTQLGSRAVVALRIASYDQALDSMVAAVERVAELLPRTGD</sequence>
<dbReference type="RefSeq" id="WP_046769825.1">
    <property type="nucleotide sequence ID" value="NZ_LBMC01000013.1"/>
</dbReference>
<evidence type="ECO:0000313" key="3">
    <source>
        <dbReference type="EMBL" id="SDU61362.1"/>
    </source>
</evidence>
<evidence type="ECO:0000313" key="4">
    <source>
        <dbReference type="Proteomes" id="UP000182977"/>
    </source>
</evidence>
<feature type="region of interest" description="Disordered" evidence="1">
    <location>
        <begin position="1"/>
        <end position="24"/>
    </location>
</feature>
<protein>
    <submittedName>
        <fullName evidence="3">Uncharacterized protein</fullName>
    </submittedName>
</protein>
<reference evidence="4" key="1">
    <citation type="submission" date="2016-10" db="EMBL/GenBank/DDBJ databases">
        <authorList>
            <person name="Varghese N."/>
            <person name="Submissions S."/>
        </authorList>
    </citation>
    <scope>NUCLEOTIDE SEQUENCE [LARGE SCALE GENOMIC DNA]</scope>
    <source>
        <strain evidence="4">DSM 45079</strain>
    </source>
</reference>
<accession>A0A1H2JYH3</accession>
<keyword evidence="4" id="KW-1185">Reference proteome</keyword>
<evidence type="ECO:0000256" key="1">
    <source>
        <dbReference type="SAM" id="MobiDB-lite"/>
    </source>
</evidence>
<dbReference type="EMBL" id="LT629791">
    <property type="protein sequence ID" value="SDU61362.1"/>
    <property type="molecule type" value="Genomic_DNA"/>
</dbReference>
<keyword evidence="2" id="KW-0812">Transmembrane</keyword>
<gene>
    <name evidence="3" type="ORF">SAMN04488563_3211</name>
</gene>
<dbReference type="STRING" id="419479.SAMN04488563_3211"/>
<organism evidence="3 4">
    <name type="scientific">Jiangella alkaliphila</name>
    <dbReference type="NCBI Taxonomy" id="419479"/>
    <lineage>
        <taxon>Bacteria</taxon>
        <taxon>Bacillati</taxon>
        <taxon>Actinomycetota</taxon>
        <taxon>Actinomycetes</taxon>
        <taxon>Jiangellales</taxon>
        <taxon>Jiangellaceae</taxon>
        <taxon>Jiangella</taxon>
    </lineage>
</organism>
<dbReference type="Proteomes" id="UP000182977">
    <property type="component" value="Chromosome I"/>
</dbReference>
<evidence type="ECO:0000256" key="2">
    <source>
        <dbReference type="SAM" id="Phobius"/>
    </source>
</evidence>
<proteinExistence type="predicted"/>
<feature type="transmembrane region" description="Helical" evidence="2">
    <location>
        <begin position="41"/>
        <end position="58"/>
    </location>
</feature>
<keyword evidence="2" id="KW-0472">Membrane</keyword>
<name>A0A1H2JYH3_9ACTN</name>